<organism evidence="1">
    <name type="scientific">marine sediment metagenome</name>
    <dbReference type="NCBI Taxonomy" id="412755"/>
    <lineage>
        <taxon>unclassified sequences</taxon>
        <taxon>metagenomes</taxon>
        <taxon>ecological metagenomes</taxon>
    </lineage>
</organism>
<dbReference type="AlphaFoldDB" id="X0TX83"/>
<evidence type="ECO:0000313" key="1">
    <source>
        <dbReference type="EMBL" id="GAF97874.1"/>
    </source>
</evidence>
<reference evidence="1" key="1">
    <citation type="journal article" date="2014" name="Front. Microbiol.">
        <title>High frequency of phylogenetically diverse reductive dehalogenase-homologous genes in deep subseafloor sedimentary metagenomes.</title>
        <authorList>
            <person name="Kawai M."/>
            <person name="Futagami T."/>
            <person name="Toyoda A."/>
            <person name="Takaki Y."/>
            <person name="Nishi S."/>
            <person name="Hori S."/>
            <person name="Arai W."/>
            <person name="Tsubouchi T."/>
            <person name="Morono Y."/>
            <person name="Uchiyama I."/>
            <person name="Ito T."/>
            <person name="Fujiyama A."/>
            <person name="Inagaki F."/>
            <person name="Takami H."/>
        </authorList>
    </citation>
    <scope>NUCLEOTIDE SEQUENCE</scope>
    <source>
        <strain evidence="1">Expedition CK06-06</strain>
    </source>
</reference>
<name>X0TX83_9ZZZZ</name>
<feature type="non-terminal residue" evidence="1">
    <location>
        <position position="1"/>
    </location>
</feature>
<gene>
    <name evidence="1" type="ORF">S01H1_28536</name>
</gene>
<dbReference type="EMBL" id="BARS01017447">
    <property type="protein sequence ID" value="GAF97874.1"/>
    <property type="molecule type" value="Genomic_DNA"/>
</dbReference>
<sequence>SVDELYKLGWHEGMELRVNRKTLGGVFTWLNGGIYRTCAIAKKLNLTTNGNLKKLEEDINSMQTEIGREKRWEAIGQKQKEPIYDKLRDCWYPLLIGKEKVIYEFYNERLSHLDYIGNKLSLSRKVKYDETICIEKIKEFGIQIGELCIRFKTAGGRVNSTPKMNCEYSKFIQ</sequence>
<proteinExistence type="predicted"/>
<accession>X0TX83</accession>
<comment type="caution">
    <text evidence="1">The sequence shown here is derived from an EMBL/GenBank/DDBJ whole genome shotgun (WGS) entry which is preliminary data.</text>
</comment>
<protein>
    <submittedName>
        <fullName evidence="1">Uncharacterized protein</fullName>
    </submittedName>
</protein>